<name>A0A3N0X4X5_9FLAO</name>
<gene>
    <name evidence="3" type="ORF">EGH73_11770</name>
</gene>
<comment type="caution">
    <text evidence="3">The sequence shown here is derived from an EMBL/GenBank/DDBJ whole genome shotgun (WGS) entry which is preliminary data.</text>
</comment>
<feature type="signal peptide" evidence="1">
    <location>
        <begin position="1"/>
        <end position="20"/>
    </location>
</feature>
<dbReference type="GO" id="GO:0016491">
    <property type="term" value="F:oxidoreductase activity"/>
    <property type="evidence" value="ECO:0007669"/>
    <property type="project" value="InterPro"/>
</dbReference>
<proteinExistence type="predicted"/>
<dbReference type="InterPro" id="IPR013766">
    <property type="entry name" value="Thioredoxin_domain"/>
</dbReference>
<sequence>MNIKLKCIFFILFLSINGFAQNNYYRILGGKPFDEEKYKTIKENVAKHGKVEEIILKTEIKKDSIINYVKIGTSALTPDGIDPYEDLKKLIGTKFKIEKFVDENSKNFKNDYLNGKPTLINFWFTRCPPCIEELPTLNNLKEKYGDKVNFISITFENQKAVETFLKKYKYNFKHIPNSQKQIDELNISSYPSNLILDKNGIVKIGESEIVEQNVATIEKILDILL</sequence>
<dbReference type="CDD" id="cd02966">
    <property type="entry name" value="TlpA_like_family"/>
    <property type="match status" value="1"/>
</dbReference>
<evidence type="ECO:0000313" key="3">
    <source>
        <dbReference type="EMBL" id="ROI12444.1"/>
    </source>
</evidence>
<dbReference type="Gene3D" id="3.40.30.10">
    <property type="entry name" value="Glutaredoxin"/>
    <property type="match status" value="1"/>
</dbReference>
<evidence type="ECO:0000313" key="4">
    <source>
        <dbReference type="Proteomes" id="UP000267623"/>
    </source>
</evidence>
<keyword evidence="1" id="KW-0732">Signal</keyword>
<dbReference type="EMBL" id="RJTU01000072">
    <property type="protein sequence ID" value="ROI12444.1"/>
    <property type="molecule type" value="Genomic_DNA"/>
</dbReference>
<dbReference type="InterPro" id="IPR050553">
    <property type="entry name" value="Thioredoxin_ResA/DsbE_sf"/>
</dbReference>
<dbReference type="AlphaFoldDB" id="A0A3N0X4X5"/>
<evidence type="ECO:0000259" key="2">
    <source>
        <dbReference type="PROSITE" id="PS51352"/>
    </source>
</evidence>
<dbReference type="SUPFAM" id="SSF52833">
    <property type="entry name" value="Thioredoxin-like"/>
    <property type="match status" value="1"/>
</dbReference>
<evidence type="ECO:0000256" key="1">
    <source>
        <dbReference type="SAM" id="SignalP"/>
    </source>
</evidence>
<organism evidence="3 4">
    <name type="scientific">Epilithonimonas hominis</name>
    <dbReference type="NCBI Taxonomy" id="420404"/>
    <lineage>
        <taxon>Bacteria</taxon>
        <taxon>Pseudomonadati</taxon>
        <taxon>Bacteroidota</taxon>
        <taxon>Flavobacteriia</taxon>
        <taxon>Flavobacteriales</taxon>
        <taxon>Weeksellaceae</taxon>
        <taxon>Chryseobacterium group</taxon>
        <taxon>Epilithonimonas</taxon>
    </lineage>
</organism>
<dbReference type="InterPro" id="IPR013740">
    <property type="entry name" value="Redoxin"/>
</dbReference>
<dbReference type="RefSeq" id="WP_123282001.1">
    <property type="nucleotide sequence ID" value="NZ_DAMACK010000001.1"/>
</dbReference>
<protein>
    <submittedName>
        <fullName evidence="3">TlpA family protein disulfide reductase</fullName>
    </submittedName>
</protein>
<reference evidence="4" key="1">
    <citation type="submission" date="2018-11" db="EMBL/GenBank/DDBJ databases">
        <title>Proposal to divide the Flavobacteriaceae and reorganize its genera based on Amino Acid Identity values calculated from whole genome sequences.</title>
        <authorList>
            <person name="Nicholson A.C."/>
            <person name="Gulvik C.A."/>
            <person name="Whitney A.M."/>
            <person name="Humrighouse B.W."/>
            <person name="Bell M."/>
            <person name="Holmes B."/>
            <person name="Steigerwalt A."/>
            <person name="Villarma A."/>
            <person name="Sheth M."/>
            <person name="Batra D."/>
            <person name="Pryor J."/>
            <person name="Bernardet J.-F."/>
            <person name="Hugo C."/>
            <person name="Kampfer P."/>
            <person name="Newman J."/>
            <person name="Mcquiston J."/>
        </authorList>
    </citation>
    <scope>NUCLEOTIDE SEQUENCE [LARGE SCALE GENOMIC DNA]</scope>
    <source>
        <strain evidence="4">DSM 22165</strain>
    </source>
</reference>
<dbReference type="PANTHER" id="PTHR42852">
    <property type="entry name" value="THIOL:DISULFIDE INTERCHANGE PROTEIN DSBE"/>
    <property type="match status" value="1"/>
</dbReference>
<dbReference type="PANTHER" id="PTHR42852:SF17">
    <property type="entry name" value="THIOREDOXIN-LIKE PROTEIN HI_1115"/>
    <property type="match status" value="1"/>
</dbReference>
<dbReference type="Proteomes" id="UP000267623">
    <property type="component" value="Unassembled WGS sequence"/>
</dbReference>
<accession>A0A3N0X4X5</accession>
<dbReference type="InterPro" id="IPR036249">
    <property type="entry name" value="Thioredoxin-like_sf"/>
</dbReference>
<dbReference type="PROSITE" id="PS51352">
    <property type="entry name" value="THIOREDOXIN_2"/>
    <property type="match status" value="1"/>
</dbReference>
<feature type="domain" description="Thioredoxin" evidence="2">
    <location>
        <begin position="89"/>
        <end position="225"/>
    </location>
</feature>
<feature type="chain" id="PRO_5018278695" evidence="1">
    <location>
        <begin position="21"/>
        <end position="225"/>
    </location>
</feature>
<dbReference type="Pfam" id="PF08534">
    <property type="entry name" value="Redoxin"/>
    <property type="match status" value="1"/>
</dbReference>